<dbReference type="Pfam" id="PF09775">
    <property type="entry name" value="Keratin_assoc"/>
    <property type="match status" value="1"/>
</dbReference>
<feature type="transmembrane region" description="Helical" evidence="6">
    <location>
        <begin position="54"/>
        <end position="84"/>
    </location>
</feature>
<dbReference type="AlphaFoldDB" id="A0A915JUQ3"/>
<proteinExistence type="inferred from homology"/>
<sequence>MQMFRSNLASSQMSTILGGFAGSNLFLFLLTAVSNFEMEMFGDYFQAKLFPETILCLFTALFASSLVHRVCVTTCLIFSIIFLYCMNNISDSTHGSRVQPSTVSVAAKKKK</sequence>
<evidence type="ECO:0000256" key="5">
    <source>
        <dbReference type="ARBA" id="ARBA00023136"/>
    </source>
</evidence>
<keyword evidence="3 6" id="KW-0812">Transmembrane</keyword>
<organism evidence="7 8">
    <name type="scientific">Romanomermis culicivorax</name>
    <name type="common">Nematode worm</name>
    <dbReference type="NCBI Taxonomy" id="13658"/>
    <lineage>
        <taxon>Eukaryota</taxon>
        <taxon>Metazoa</taxon>
        <taxon>Ecdysozoa</taxon>
        <taxon>Nematoda</taxon>
        <taxon>Enoplea</taxon>
        <taxon>Dorylaimia</taxon>
        <taxon>Mermithida</taxon>
        <taxon>Mermithoidea</taxon>
        <taxon>Mermithidae</taxon>
        <taxon>Romanomermis</taxon>
    </lineage>
</organism>
<comment type="subcellular location">
    <subcellularLocation>
        <location evidence="1">Membrane</location>
        <topology evidence="1">Multi-pass membrane protein</topology>
    </subcellularLocation>
</comment>
<evidence type="ECO:0000256" key="4">
    <source>
        <dbReference type="ARBA" id="ARBA00022989"/>
    </source>
</evidence>
<evidence type="ECO:0000256" key="2">
    <source>
        <dbReference type="ARBA" id="ARBA00007279"/>
    </source>
</evidence>
<dbReference type="Proteomes" id="UP000887565">
    <property type="component" value="Unplaced"/>
</dbReference>
<evidence type="ECO:0000256" key="3">
    <source>
        <dbReference type="ARBA" id="ARBA00022692"/>
    </source>
</evidence>
<protein>
    <submittedName>
        <fullName evidence="8">Dolichyl-diphosphooligosaccharide--protein glycosyltransferase subunit KCP2</fullName>
    </submittedName>
</protein>
<evidence type="ECO:0000256" key="1">
    <source>
        <dbReference type="ARBA" id="ARBA00004141"/>
    </source>
</evidence>
<keyword evidence="7" id="KW-1185">Reference proteome</keyword>
<keyword evidence="5 6" id="KW-0472">Membrane</keyword>
<dbReference type="OMA" id="ITTCIAN"/>
<evidence type="ECO:0000313" key="8">
    <source>
        <dbReference type="WBParaSite" id="nRc.2.0.1.t29794-RA"/>
    </source>
</evidence>
<comment type="similarity">
    <text evidence="2">Belongs to the KRTCAP2 family.</text>
</comment>
<dbReference type="GO" id="GO:0016020">
    <property type="term" value="C:membrane"/>
    <property type="evidence" value="ECO:0007669"/>
    <property type="project" value="UniProtKB-SubCell"/>
</dbReference>
<accession>A0A915JUQ3</accession>
<reference evidence="8" key="1">
    <citation type="submission" date="2022-11" db="UniProtKB">
        <authorList>
            <consortium name="WormBaseParasite"/>
        </authorList>
    </citation>
    <scope>IDENTIFICATION</scope>
</reference>
<dbReference type="InterPro" id="IPR018614">
    <property type="entry name" value="KRTCAP2"/>
</dbReference>
<evidence type="ECO:0000256" key="6">
    <source>
        <dbReference type="SAM" id="Phobius"/>
    </source>
</evidence>
<dbReference type="PANTHER" id="PTHR32001">
    <property type="entry name" value="KERATINOCYTE-ASSOCIATED PROTEIN 2"/>
    <property type="match status" value="1"/>
</dbReference>
<dbReference type="PANTHER" id="PTHR32001:SF1">
    <property type="entry name" value="KERATINOCYTE-ASSOCIATED PROTEIN 2"/>
    <property type="match status" value="1"/>
</dbReference>
<keyword evidence="4 6" id="KW-1133">Transmembrane helix</keyword>
<evidence type="ECO:0000313" key="7">
    <source>
        <dbReference type="Proteomes" id="UP000887565"/>
    </source>
</evidence>
<feature type="transmembrane region" description="Helical" evidence="6">
    <location>
        <begin position="12"/>
        <end position="33"/>
    </location>
</feature>
<name>A0A915JUQ3_ROMCU</name>
<dbReference type="WBParaSite" id="nRc.2.0.1.t29794-RA">
    <property type="protein sequence ID" value="nRc.2.0.1.t29794-RA"/>
    <property type="gene ID" value="nRc.2.0.1.g29794"/>
</dbReference>